<dbReference type="EMBL" id="JBEPMN010000002">
    <property type="protein sequence ID" value="MET3660308.1"/>
    <property type="molecule type" value="Genomic_DNA"/>
</dbReference>
<evidence type="ECO:0000313" key="2">
    <source>
        <dbReference type="EMBL" id="MET3660308.1"/>
    </source>
</evidence>
<keyword evidence="3" id="KW-1185">Reference proteome</keyword>
<sequence length="109" mass="12095">MKMLVPIFTASIMLAGTGIASAQDVIVVPEDRPDVYVVQPEQRPVIREYVQKNPVASINLLGLEVGVGSRLPDTVVLYEIPDTEYRYVVIDDQTVVVDPRTNEIIDVLD</sequence>
<dbReference type="InterPro" id="IPR009642">
    <property type="entry name" value="DUF1236"/>
</dbReference>
<protein>
    <recommendedName>
        <fullName evidence="4">DUF1236 domain-containing protein</fullName>
    </recommendedName>
</protein>
<evidence type="ECO:0008006" key="4">
    <source>
        <dbReference type="Google" id="ProtNLM"/>
    </source>
</evidence>
<organism evidence="2 3">
    <name type="scientific">Aquamicrobium ahrensii</name>
    <dbReference type="NCBI Taxonomy" id="469551"/>
    <lineage>
        <taxon>Bacteria</taxon>
        <taxon>Pseudomonadati</taxon>
        <taxon>Pseudomonadota</taxon>
        <taxon>Alphaproteobacteria</taxon>
        <taxon>Hyphomicrobiales</taxon>
        <taxon>Phyllobacteriaceae</taxon>
        <taxon>Aquamicrobium</taxon>
    </lineage>
</organism>
<comment type="caution">
    <text evidence="2">The sequence shown here is derived from an EMBL/GenBank/DDBJ whole genome shotgun (WGS) entry which is preliminary data.</text>
</comment>
<feature type="signal peptide" evidence="1">
    <location>
        <begin position="1"/>
        <end position="22"/>
    </location>
</feature>
<dbReference type="Pfam" id="PF06823">
    <property type="entry name" value="DUF1236"/>
    <property type="match status" value="1"/>
</dbReference>
<accession>A0ABV2KJS9</accession>
<name>A0ABV2KJS9_9HYPH</name>
<feature type="chain" id="PRO_5047458255" description="DUF1236 domain-containing protein" evidence="1">
    <location>
        <begin position="23"/>
        <end position="109"/>
    </location>
</feature>
<evidence type="ECO:0000313" key="3">
    <source>
        <dbReference type="Proteomes" id="UP001549143"/>
    </source>
</evidence>
<gene>
    <name evidence="2" type="ORF">ABID44_000622</name>
</gene>
<evidence type="ECO:0000256" key="1">
    <source>
        <dbReference type="SAM" id="SignalP"/>
    </source>
</evidence>
<dbReference type="Proteomes" id="UP001549143">
    <property type="component" value="Unassembled WGS sequence"/>
</dbReference>
<reference evidence="2 3" key="1">
    <citation type="submission" date="2024-06" db="EMBL/GenBank/DDBJ databases">
        <title>Genomic Encyclopedia of Type Strains, Phase IV (KMG-IV): sequencing the most valuable type-strain genomes for metagenomic binning, comparative biology and taxonomic classification.</title>
        <authorList>
            <person name="Goeker M."/>
        </authorList>
    </citation>
    <scope>NUCLEOTIDE SEQUENCE [LARGE SCALE GENOMIC DNA]</scope>
    <source>
        <strain evidence="2 3">DSM 19730</strain>
    </source>
</reference>
<keyword evidence="1" id="KW-0732">Signal</keyword>
<dbReference type="RefSeq" id="WP_354150217.1">
    <property type="nucleotide sequence ID" value="NZ_JBEPMN010000002.1"/>
</dbReference>
<proteinExistence type="predicted"/>